<dbReference type="EMBL" id="JAQQWI010000007">
    <property type="protein sequence ID" value="KAK8029201.1"/>
    <property type="molecule type" value="Genomic_DNA"/>
</dbReference>
<reference evidence="1 2" key="1">
    <citation type="submission" date="2023-01" db="EMBL/GenBank/DDBJ databases">
        <title>Analysis of 21 Apiospora genomes using comparative genomics revels a genus with tremendous synthesis potential of carbohydrate active enzymes and secondary metabolites.</title>
        <authorList>
            <person name="Sorensen T."/>
        </authorList>
    </citation>
    <scope>NUCLEOTIDE SEQUENCE [LARGE SCALE GENOMIC DNA]</scope>
    <source>
        <strain evidence="1 2">CBS 20057</strain>
    </source>
</reference>
<proteinExistence type="predicted"/>
<protein>
    <submittedName>
        <fullName evidence="1">Uncharacterized protein</fullName>
    </submittedName>
</protein>
<sequence length="151" mass="17944">MRQHGAGRLLDPKAKRHFILIPMSMREPWDTSPIEVFEDGAPDAKTIKRLEKAHQARIYQFPDEEDEPFETSRKRTREMIREQEDQLPHRKRQRVIRQVPGWDELSEPVKTLVKQSRMENTSPRELTEAAKFLRRVDGFEHGYRAGTRRNL</sequence>
<comment type="caution">
    <text evidence="1">The sequence shown here is derived from an EMBL/GenBank/DDBJ whole genome shotgun (WGS) entry which is preliminary data.</text>
</comment>
<keyword evidence="2" id="KW-1185">Reference proteome</keyword>
<gene>
    <name evidence="1" type="ORF">PG991_006257</name>
</gene>
<organism evidence="1 2">
    <name type="scientific">Apiospora marii</name>
    <dbReference type="NCBI Taxonomy" id="335849"/>
    <lineage>
        <taxon>Eukaryota</taxon>
        <taxon>Fungi</taxon>
        <taxon>Dikarya</taxon>
        <taxon>Ascomycota</taxon>
        <taxon>Pezizomycotina</taxon>
        <taxon>Sordariomycetes</taxon>
        <taxon>Xylariomycetidae</taxon>
        <taxon>Amphisphaeriales</taxon>
        <taxon>Apiosporaceae</taxon>
        <taxon>Apiospora</taxon>
    </lineage>
</organism>
<evidence type="ECO:0000313" key="1">
    <source>
        <dbReference type="EMBL" id="KAK8029201.1"/>
    </source>
</evidence>
<dbReference type="Proteomes" id="UP001396898">
    <property type="component" value="Unassembled WGS sequence"/>
</dbReference>
<accession>A0ABR1SBH5</accession>
<evidence type="ECO:0000313" key="2">
    <source>
        <dbReference type="Proteomes" id="UP001396898"/>
    </source>
</evidence>
<name>A0ABR1SBH5_9PEZI</name>